<name>A0A2P5Z748_9XANT</name>
<dbReference type="OrthoDB" id="9777638at2"/>
<proteinExistence type="predicted"/>
<dbReference type="RefSeq" id="WP_010342930.1">
    <property type="nucleotide sequence ID" value="NZ_CP132343.1"/>
</dbReference>
<keyword evidence="2" id="KW-0489">Methyltransferase</keyword>
<organism evidence="2 3">
    <name type="scientific">Xanthomonas sacchari</name>
    <dbReference type="NCBI Taxonomy" id="56458"/>
    <lineage>
        <taxon>Bacteria</taxon>
        <taxon>Pseudomonadati</taxon>
        <taxon>Pseudomonadota</taxon>
        <taxon>Gammaproteobacteria</taxon>
        <taxon>Lysobacterales</taxon>
        <taxon>Lysobacteraceae</taxon>
        <taxon>Xanthomonas</taxon>
    </lineage>
</organism>
<dbReference type="SUPFAM" id="SSF53335">
    <property type="entry name" value="S-adenosyl-L-methionine-dependent methyltransferases"/>
    <property type="match status" value="1"/>
</dbReference>
<evidence type="ECO:0000259" key="1">
    <source>
        <dbReference type="Pfam" id="PF08241"/>
    </source>
</evidence>
<dbReference type="GeneID" id="93879276"/>
<dbReference type="GO" id="GO:0032259">
    <property type="term" value="P:methylation"/>
    <property type="evidence" value="ECO:0007669"/>
    <property type="project" value="UniProtKB-KW"/>
</dbReference>
<reference evidence="2 3" key="1">
    <citation type="submission" date="2016-08" db="EMBL/GenBank/DDBJ databases">
        <authorList>
            <person name="Seilhamer J.J."/>
        </authorList>
    </citation>
    <scope>NUCLEOTIDE SEQUENCE [LARGE SCALE GENOMIC DNA]</scope>
    <source>
        <strain evidence="2 3">CFBP4641</strain>
    </source>
</reference>
<dbReference type="AlphaFoldDB" id="A0A2P5Z748"/>
<dbReference type="InterPro" id="IPR029063">
    <property type="entry name" value="SAM-dependent_MTases_sf"/>
</dbReference>
<dbReference type="CDD" id="cd02440">
    <property type="entry name" value="AdoMet_MTases"/>
    <property type="match status" value="1"/>
</dbReference>
<protein>
    <submittedName>
        <fullName evidence="2">Class I SAM-dependent methyltransferase</fullName>
    </submittedName>
</protein>
<comment type="caution">
    <text evidence="2">The sequence shown here is derived from an EMBL/GenBank/DDBJ whole genome shotgun (WGS) entry which is preliminary data.</text>
</comment>
<feature type="domain" description="Methyltransferase type 11" evidence="1">
    <location>
        <begin position="40"/>
        <end position="134"/>
    </location>
</feature>
<dbReference type="PANTHER" id="PTHR43591:SF99">
    <property type="entry name" value="OS06G0646000 PROTEIN"/>
    <property type="match status" value="1"/>
</dbReference>
<evidence type="ECO:0000313" key="3">
    <source>
        <dbReference type="Proteomes" id="UP000247346"/>
    </source>
</evidence>
<dbReference type="Gene3D" id="3.40.50.150">
    <property type="entry name" value="Vaccinia Virus protein VP39"/>
    <property type="match status" value="1"/>
</dbReference>
<gene>
    <name evidence="2" type="ORF">XsacCFBP4641_03870</name>
</gene>
<accession>A0A2P5Z748</accession>
<dbReference type="Pfam" id="PF08241">
    <property type="entry name" value="Methyltransf_11"/>
    <property type="match status" value="1"/>
</dbReference>
<dbReference type="GO" id="GO:0008757">
    <property type="term" value="F:S-adenosylmethionine-dependent methyltransferase activity"/>
    <property type="evidence" value="ECO:0007669"/>
    <property type="project" value="InterPro"/>
</dbReference>
<dbReference type="Proteomes" id="UP000247346">
    <property type="component" value="Unassembled WGS sequence"/>
</dbReference>
<dbReference type="EMBL" id="MDEK01000003">
    <property type="protein sequence ID" value="PPU84211.1"/>
    <property type="molecule type" value="Genomic_DNA"/>
</dbReference>
<evidence type="ECO:0000313" key="2">
    <source>
        <dbReference type="EMBL" id="PPU84211.1"/>
    </source>
</evidence>
<keyword evidence="2" id="KW-0808">Transferase</keyword>
<sequence>MPIDFHAHQNRYTYSGRDVDPAWMNAVHALVEPAGKRIADVGCGGGLYALAWHALGAAQVTGVDFSAEMVAASRERGAGMDNVCFVQGTATATGLPAASCDVVFQRALIHHLPDYAACFAEARRLLAPGGRLLVQDRTPEDVDLPGSSTHLRGYFFDRFPRLRAVEAGRRPTHATVAAAMQAAGFTDIAEHSLWETRKRYGDFESLALDLGARTGRSILHELSDDELQSLIDYLRDRLPAHGEIVEKDRWTLWVARPA</sequence>
<dbReference type="PANTHER" id="PTHR43591">
    <property type="entry name" value="METHYLTRANSFERASE"/>
    <property type="match status" value="1"/>
</dbReference>
<dbReference type="InterPro" id="IPR013216">
    <property type="entry name" value="Methyltransf_11"/>
</dbReference>